<evidence type="ECO:0000313" key="1">
    <source>
        <dbReference type="EMBL" id="KAK9031709.1"/>
    </source>
</evidence>
<dbReference type="EMBL" id="JBBPBN010000009">
    <property type="protein sequence ID" value="KAK9031709.1"/>
    <property type="molecule type" value="Genomic_DNA"/>
</dbReference>
<dbReference type="Proteomes" id="UP001396334">
    <property type="component" value="Unassembled WGS sequence"/>
</dbReference>
<name>A0ABR2T2S4_9ROSI</name>
<keyword evidence="2" id="KW-1185">Reference proteome</keyword>
<reference evidence="1 2" key="1">
    <citation type="journal article" date="2024" name="G3 (Bethesda)">
        <title>Genome assembly of Hibiscus sabdariffa L. provides insights into metabolisms of medicinal natural products.</title>
        <authorList>
            <person name="Kim T."/>
        </authorList>
    </citation>
    <scope>NUCLEOTIDE SEQUENCE [LARGE SCALE GENOMIC DNA]</scope>
    <source>
        <strain evidence="1">TK-2024</strain>
        <tissue evidence="1">Old leaves</tissue>
    </source>
</reference>
<evidence type="ECO:0000313" key="2">
    <source>
        <dbReference type="Proteomes" id="UP001396334"/>
    </source>
</evidence>
<accession>A0ABR2T2S4</accession>
<gene>
    <name evidence="1" type="ORF">V6N11_056000</name>
</gene>
<proteinExistence type="predicted"/>
<comment type="caution">
    <text evidence="1">The sequence shown here is derived from an EMBL/GenBank/DDBJ whole genome shotgun (WGS) entry which is preliminary data.</text>
</comment>
<sequence length="258" mass="27948">MEDMQTGESGMGIQDIILSWANEAGSTKPKVTYANMVVGIARESDSRDNDHGIQSDEIVVLEDDYVIGQDGPYPSIKFSEKPSKDSVNTCISIIDANATTDSLNKAEDLYGPWMVVDNRRRRQGLATRNSTNRLTKGKAISGSRFAPLELDESEDNLLSAIAEIGDVEMIRDVAIAEDVRASKNVLLLDPRAQAQNISNQMTSILARAMGGLKGVTKASVSESGLLESIGSSIKHLGTHEDERIGEIGQLDTQVDSEH</sequence>
<protein>
    <submittedName>
        <fullName evidence="1">Uncharacterized protein</fullName>
    </submittedName>
</protein>
<organism evidence="1 2">
    <name type="scientific">Hibiscus sabdariffa</name>
    <name type="common">roselle</name>
    <dbReference type="NCBI Taxonomy" id="183260"/>
    <lineage>
        <taxon>Eukaryota</taxon>
        <taxon>Viridiplantae</taxon>
        <taxon>Streptophyta</taxon>
        <taxon>Embryophyta</taxon>
        <taxon>Tracheophyta</taxon>
        <taxon>Spermatophyta</taxon>
        <taxon>Magnoliopsida</taxon>
        <taxon>eudicotyledons</taxon>
        <taxon>Gunneridae</taxon>
        <taxon>Pentapetalae</taxon>
        <taxon>rosids</taxon>
        <taxon>malvids</taxon>
        <taxon>Malvales</taxon>
        <taxon>Malvaceae</taxon>
        <taxon>Malvoideae</taxon>
        <taxon>Hibiscus</taxon>
    </lineage>
</organism>